<comment type="caution">
    <text evidence="5">The sequence shown here is derived from an EMBL/GenBank/DDBJ whole genome shotgun (WGS) entry which is preliminary data.</text>
</comment>
<evidence type="ECO:0000259" key="3">
    <source>
        <dbReference type="Pfam" id="PF00534"/>
    </source>
</evidence>
<keyword evidence="6" id="KW-1185">Reference proteome</keyword>
<dbReference type="EMBL" id="BAAAZR010000009">
    <property type="protein sequence ID" value="GAA3816145.1"/>
    <property type="molecule type" value="Genomic_DNA"/>
</dbReference>
<accession>A0ABP7IEB4</accession>
<evidence type="ECO:0000259" key="4">
    <source>
        <dbReference type="Pfam" id="PF13439"/>
    </source>
</evidence>
<dbReference type="Gene3D" id="3.40.50.2000">
    <property type="entry name" value="Glycogen Phosphorylase B"/>
    <property type="match status" value="2"/>
</dbReference>
<dbReference type="Pfam" id="PF00534">
    <property type="entry name" value="Glycos_transf_1"/>
    <property type="match status" value="1"/>
</dbReference>
<proteinExistence type="predicted"/>
<protein>
    <submittedName>
        <fullName evidence="5">Glycosyltransferase family 4 protein</fullName>
    </submittedName>
</protein>
<name>A0ABP7IEB4_9ACTN</name>
<keyword evidence="2" id="KW-0808">Transferase</keyword>
<dbReference type="RefSeq" id="WP_344942305.1">
    <property type="nucleotide sequence ID" value="NZ_BAAAZR010000009.1"/>
</dbReference>
<dbReference type="Pfam" id="PF13439">
    <property type="entry name" value="Glyco_transf_4"/>
    <property type="match status" value="1"/>
</dbReference>
<evidence type="ECO:0000256" key="2">
    <source>
        <dbReference type="ARBA" id="ARBA00022679"/>
    </source>
</evidence>
<dbReference type="InterPro" id="IPR028098">
    <property type="entry name" value="Glyco_trans_4-like_N"/>
</dbReference>
<dbReference type="PANTHER" id="PTHR12526">
    <property type="entry name" value="GLYCOSYLTRANSFERASE"/>
    <property type="match status" value="1"/>
</dbReference>
<dbReference type="Proteomes" id="UP001500888">
    <property type="component" value="Unassembled WGS sequence"/>
</dbReference>
<sequence length="366" mass="38130">MSTALAGRSVHVVLPGDVDDATVPSGGNIYDRRVCQGLAAAGRPVREITVAGAWPRPDEGARAELARGLTALADGAVVLIDGLVACGVPEIVVPQARRLRLAVLVHLPLADETGIAPGPARELDAAERATLHAATAVLATSPWAGRRLIGHHGLDPDRVHVVPPGTDPAPLAPGTDGVSRLICVAAVTPRKGQDLLVRALGSLTDLPWSCVCAGTLSREPGYLARLRRLIGELGLDDRVLLAGPRTGELLADTYAAADLAVLASRGETYGMVVTEALARGVPVLATAVDAVPETLGRAPGGDVPGLLVPPEDPVALADALRRWFGDPALRERLRTSARARRGTLTGWDLTTRRLGEVLEGLRSPRA</sequence>
<dbReference type="CDD" id="cd03801">
    <property type="entry name" value="GT4_PimA-like"/>
    <property type="match status" value="1"/>
</dbReference>
<dbReference type="PANTHER" id="PTHR12526:SF510">
    <property type="entry name" value="D-INOSITOL 3-PHOSPHATE GLYCOSYLTRANSFERASE"/>
    <property type="match status" value="1"/>
</dbReference>
<feature type="domain" description="Glycosyltransferase subfamily 4-like N-terminal" evidence="4">
    <location>
        <begin position="96"/>
        <end position="168"/>
    </location>
</feature>
<evidence type="ECO:0000313" key="6">
    <source>
        <dbReference type="Proteomes" id="UP001500888"/>
    </source>
</evidence>
<organism evidence="5 6">
    <name type="scientific">Sphaerisporangium flaviroseum</name>
    <dbReference type="NCBI Taxonomy" id="509199"/>
    <lineage>
        <taxon>Bacteria</taxon>
        <taxon>Bacillati</taxon>
        <taxon>Actinomycetota</taxon>
        <taxon>Actinomycetes</taxon>
        <taxon>Streptosporangiales</taxon>
        <taxon>Streptosporangiaceae</taxon>
        <taxon>Sphaerisporangium</taxon>
    </lineage>
</organism>
<dbReference type="SUPFAM" id="SSF53756">
    <property type="entry name" value="UDP-Glycosyltransferase/glycogen phosphorylase"/>
    <property type="match status" value="1"/>
</dbReference>
<feature type="domain" description="Glycosyl transferase family 1" evidence="3">
    <location>
        <begin position="181"/>
        <end position="339"/>
    </location>
</feature>
<gene>
    <name evidence="5" type="ORF">GCM10022226_41100</name>
</gene>
<reference evidence="6" key="1">
    <citation type="journal article" date="2019" name="Int. J. Syst. Evol. Microbiol.">
        <title>The Global Catalogue of Microorganisms (GCM) 10K type strain sequencing project: providing services to taxonomists for standard genome sequencing and annotation.</title>
        <authorList>
            <consortium name="The Broad Institute Genomics Platform"/>
            <consortium name="The Broad Institute Genome Sequencing Center for Infectious Disease"/>
            <person name="Wu L."/>
            <person name="Ma J."/>
        </authorList>
    </citation>
    <scope>NUCLEOTIDE SEQUENCE [LARGE SCALE GENOMIC DNA]</scope>
    <source>
        <strain evidence="6">JCM 16908</strain>
    </source>
</reference>
<evidence type="ECO:0000256" key="1">
    <source>
        <dbReference type="ARBA" id="ARBA00022676"/>
    </source>
</evidence>
<dbReference type="InterPro" id="IPR001296">
    <property type="entry name" value="Glyco_trans_1"/>
</dbReference>
<evidence type="ECO:0000313" key="5">
    <source>
        <dbReference type="EMBL" id="GAA3816145.1"/>
    </source>
</evidence>
<keyword evidence="1" id="KW-0328">Glycosyltransferase</keyword>